<accession>A0A2T1ESG5</accession>
<comment type="caution">
    <text evidence="3">The sequence shown here is derived from an EMBL/GenBank/DDBJ whole genome shotgun (WGS) entry which is preliminary data.</text>
</comment>
<keyword evidence="2" id="KW-0472">Membrane</keyword>
<keyword evidence="2" id="KW-0812">Transmembrane</keyword>
<evidence type="ECO:0000313" key="4">
    <source>
        <dbReference type="Proteomes" id="UP000239576"/>
    </source>
</evidence>
<feature type="region of interest" description="Disordered" evidence="1">
    <location>
        <begin position="81"/>
        <end position="100"/>
    </location>
</feature>
<feature type="compositionally biased region" description="Polar residues" evidence="1">
    <location>
        <begin position="82"/>
        <end position="98"/>
    </location>
</feature>
<keyword evidence="4" id="KW-1185">Reference proteome</keyword>
<feature type="transmembrane region" description="Helical" evidence="2">
    <location>
        <begin position="102"/>
        <end position="121"/>
    </location>
</feature>
<evidence type="ECO:0000256" key="1">
    <source>
        <dbReference type="SAM" id="MobiDB-lite"/>
    </source>
</evidence>
<feature type="transmembrane region" description="Helical" evidence="2">
    <location>
        <begin position="27"/>
        <end position="47"/>
    </location>
</feature>
<gene>
    <name evidence="3" type="ORF">C7B82_00315</name>
</gene>
<feature type="transmembrane region" description="Helical" evidence="2">
    <location>
        <begin position="59"/>
        <end position="82"/>
    </location>
</feature>
<sequence length="139" mass="15344">MTSPFATFKDFSEAKGPIYTFANNPTIIALLLLICLGMTVYFIYASFDLKQGDEQSKSPIALSLLLVAGAASLLGSVFHAQPTRQPEASQRSQSTQQQELKHWQPLAMLGLTGFGSSLLGLKGKRRSSRRKRARRVIDR</sequence>
<dbReference type="OrthoDB" id="425157at2"/>
<organism evidence="3 4">
    <name type="scientific">Stenomitos frigidus ULC18</name>
    <dbReference type="NCBI Taxonomy" id="2107698"/>
    <lineage>
        <taxon>Bacteria</taxon>
        <taxon>Bacillati</taxon>
        <taxon>Cyanobacteriota</taxon>
        <taxon>Cyanophyceae</taxon>
        <taxon>Leptolyngbyales</taxon>
        <taxon>Leptolyngbyaceae</taxon>
        <taxon>Stenomitos</taxon>
    </lineage>
</organism>
<evidence type="ECO:0000256" key="2">
    <source>
        <dbReference type="SAM" id="Phobius"/>
    </source>
</evidence>
<reference evidence="4" key="1">
    <citation type="submission" date="2018-02" db="EMBL/GenBank/DDBJ databases">
        <authorList>
            <person name="Moore K."/>
            <person name="Momper L."/>
        </authorList>
    </citation>
    <scope>NUCLEOTIDE SEQUENCE [LARGE SCALE GENOMIC DNA]</scope>
    <source>
        <strain evidence="4">ULC18</strain>
    </source>
</reference>
<dbReference type="EMBL" id="PVWK01000004">
    <property type="protein sequence ID" value="PSB35700.1"/>
    <property type="molecule type" value="Genomic_DNA"/>
</dbReference>
<dbReference type="AlphaFoldDB" id="A0A2T1ESG5"/>
<proteinExistence type="predicted"/>
<protein>
    <submittedName>
        <fullName evidence="3">Uncharacterized protein</fullName>
    </submittedName>
</protein>
<name>A0A2T1ESG5_9CYAN</name>
<keyword evidence="2" id="KW-1133">Transmembrane helix</keyword>
<dbReference type="Proteomes" id="UP000239576">
    <property type="component" value="Unassembled WGS sequence"/>
</dbReference>
<dbReference type="RefSeq" id="WP_106254325.1">
    <property type="nucleotide sequence ID" value="NZ_CAWNSW010000016.1"/>
</dbReference>
<evidence type="ECO:0000313" key="3">
    <source>
        <dbReference type="EMBL" id="PSB35700.1"/>
    </source>
</evidence>
<reference evidence="3 4" key="2">
    <citation type="submission" date="2018-03" db="EMBL/GenBank/DDBJ databases">
        <title>The ancient ancestry and fast evolution of plastids.</title>
        <authorList>
            <person name="Moore K.R."/>
            <person name="Magnabosco C."/>
            <person name="Momper L."/>
            <person name="Gold D.A."/>
            <person name="Bosak T."/>
            <person name="Fournier G.P."/>
        </authorList>
    </citation>
    <scope>NUCLEOTIDE SEQUENCE [LARGE SCALE GENOMIC DNA]</scope>
    <source>
        <strain evidence="3 4">ULC18</strain>
    </source>
</reference>